<proteinExistence type="predicted"/>
<evidence type="ECO:0000256" key="4">
    <source>
        <dbReference type="ARBA" id="ARBA00023136"/>
    </source>
</evidence>
<keyword evidence="3 5" id="KW-1133">Transmembrane helix</keyword>
<dbReference type="KEGG" id="dce:O6P33_02210"/>
<dbReference type="GO" id="GO:0005886">
    <property type="term" value="C:plasma membrane"/>
    <property type="evidence" value="ECO:0007669"/>
    <property type="project" value="TreeGrafter"/>
</dbReference>
<dbReference type="Proteomes" id="UP001212189">
    <property type="component" value="Chromosome"/>
</dbReference>
<sequence>MSVYLQHLAVWDWLALAVLLLIVEVFGTAGYFLWFGTAAAVVGILLWLFPELSWAWQFMIFALLALATALLWWRRLRKQPAAEPGLNQRGSELLGGEYILHEAISAGRGKIKAGDSYWLVSGPNLPVGQRVKVIGQQGTVLQVEPCAVD</sequence>
<reference evidence="7 8" key="1">
    <citation type="submission" date="2022-12" db="EMBL/GenBank/DDBJ databases">
        <title>Coexistence and Characterization of a Novel Tigecycline Resistance gene tet(X) variant and blaNDM-1 in a Pseudomonas caeni Isolate of Chicken Origin.</title>
        <authorList>
            <person name="Lu X."/>
            <person name="Zhang L."/>
            <person name="Li R."/>
            <person name="Wang Z."/>
        </authorList>
    </citation>
    <scope>NUCLEOTIDE SEQUENCE [LARGE SCALE GENOMIC DNA]</scope>
    <source>
        <strain evidence="7 8">CE14</strain>
    </source>
</reference>
<dbReference type="InterPro" id="IPR002810">
    <property type="entry name" value="NfeD-like_C"/>
</dbReference>
<dbReference type="Gene3D" id="2.40.50.140">
    <property type="entry name" value="Nucleic acid-binding proteins"/>
    <property type="match status" value="1"/>
</dbReference>
<feature type="transmembrane region" description="Helical" evidence="5">
    <location>
        <begin position="30"/>
        <end position="49"/>
    </location>
</feature>
<dbReference type="Pfam" id="PF01957">
    <property type="entry name" value="NfeD"/>
    <property type="match status" value="1"/>
</dbReference>
<keyword evidence="2 5" id="KW-0812">Transmembrane</keyword>
<evidence type="ECO:0000256" key="1">
    <source>
        <dbReference type="ARBA" id="ARBA00004141"/>
    </source>
</evidence>
<dbReference type="PANTHER" id="PTHR33507">
    <property type="entry name" value="INNER MEMBRANE PROTEIN YBBJ"/>
    <property type="match status" value="1"/>
</dbReference>
<protein>
    <submittedName>
        <fullName evidence="7">NfeD family protein</fullName>
    </submittedName>
</protein>
<feature type="transmembrane region" description="Helical" evidence="5">
    <location>
        <begin position="55"/>
        <end position="73"/>
    </location>
</feature>
<dbReference type="PANTHER" id="PTHR33507:SF3">
    <property type="entry name" value="INNER MEMBRANE PROTEIN YBBJ"/>
    <property type="match status" value="1"/>
</dbReference>
<evidence type="ECO:0000256" key="2">
    <source>
        <dbReference type="ARBA" id="ARBA00022692"/>
    </source>
</evidence>
<dbReference type="SUPFAM" id="SSF103473">
    <property type="entry name" value="MFS general substrate transporter"/>
    <property type="match status" value="1"/>
</dbReference>
<evidence type="ECO:0000256" key="5">
    <source>
        <dbReference type="SAM" id="Phobius"/>
    </source>
</evidence>
<dbReference type="InterPro" id="IPR036259">
    <property type="entry name" value="MFS_trans_sf"/>
</dbReference>
<dbReference type="RefSeq" id="WP_269818621.1">
    <property type="nucleotide sequence ID" value="NZ_CP114976.1"/>
</dbReference>
<evidence type="ECO:0000259" key="6">
    <source>
        <dbReference type="Pfam" id="PF01957"/>
    </source>
</evidence>
<organism evidence="7 8">
    <name type="scientific">Denitrificimonas caeni</name>
    <dbReference type="NCBI Taxonomy" id="521720"/>
    <lineage>
        <taxon>Bacteria</taxon>
        <taxon>Pseudomonadati</taxon>
        <taxon>Pseudomonadota</taxon>
        <taxon>Gammaproteobacteria</taxon>
        <taxon>Pseudomonadales</taxon>
        <taxon>Pseudomonadaceae</taxon>
        <taxon>Denitrificimonas</taxon>
    </lineage>
</organism>
<evidence type="ECO:0000256" key="3">
    <source>
        <dbReference type="ARBA" id="ARBA00022989"/>
    </source>
</evidence>
<dbReference type="AlphaFoldDB" id="A0AAE9VTM7"/>
<name>A0AAE9VTM7_9GAMM</name>
<dbReference type="EMBL" id="CP114976">
    <property type="protein sequence ID" value="WBE25679.1"/>
    <property type="molecule type" value="Genomic_DNA"/>
</dbReference>
<comment type="subcellular location">
    <subcellularLocation>
        <location evidence="1">Membrane</location>
        <topology evidence="1">Multi-pass membrane protein</topology>
    </subcellularLocation>
</comment>
<feature type="domain" description="NfeD-like C-terminal" evidence="6">
    <location>
        <begin position="105"/>
        <end position="145"/>
    </location>
</feature>
<dbReference type="InterPro" id="IPR012340">
    <property type="entry name" value="NA-bd_OB-fold"/>
</dbReference>
<evidence type="ECO:0000313" key="7">
    <source>
        <dbReference type="EMBL" id="WBE25679.1"/>
    </source>
</evidence>
<feature type="transmembrane region" description="Helical" evidence="5">
    <location>
        <begin position="6"/>
        <end position="23"/>
    </location>
</feature>
<keyword evidence="8" id="KW-1185">Reference proteome</keyword>
<evidence type="ECO:0000313" key="8">
    <source>
        <dbReference type="Proteomes" id="UP001212189"/>
    </source>
</evidence>
<dbReference type="InterPro" id="IPR052165">
    <property type="entry name" value="Membrane_assoc_protease"/>
</dbReference>
<keyword evidence="4 5" id="KW-0472">Membrane</keyword>
<accession>A0AAE9VTM7</accession>
<gene>
    <name evidence="7" type="ORF">O6P33_02210</name>
</gene>